<reference evidence="2 3" key="2">
    <citation type="journal article" date="2010" name="Stand. Genomic Sci.">
        <title>Complete genome sequence of Gordonia bronchialis type strain (3410).</title>
        <authorList>
            <person name="Ivanova N."/>
            <person name="Sikorski J."/>
            <person name="Jando M."/>
            <person name="Lapidus A."/>
            <person name="Nolan M."/>
            <person name="Lucas S."/>
            <person name="Del Rio T.G."/>
            <person name="Tice H."/>
            <person name="Copeland A."/>
            <person name="Cheng J.F."/>
            <person name="Chen F."/>
            <person name="Bruce D."/>
            <person name="Goodwin L."/>
            <person name="Pitluck S."/>
            <person name="Mavromatis K."/>
            <person name="Ovchinnikova G."/>
            <person name="Pati A."/>
            <person name="Chen A."/>
            <person name="Palaniappan K."/>
            <person name="Land M."/>
            <person name="Hauser L."/>
            <person name="Chang Y.J."/>
            <person name="Jeffries C.D."/>
            <person name="Chain P."/>
            <person name="Saunders E."/>
            <person name="Han C."/>
            <person name="Detter J.C."/>
            <person name="Brettin T."/>
            <person name="Rohde M."/>
            <person name="Goker M."/>
            <person name="Bristow J."/>
            <person name="Eisen J.A."/>
            <person name="Markowitz V."/>
            <person name="Hugenholtz P."/>
            <person name="Klenk H.P."/>
            <person name="Kyrpides N.C."/>
        </authorList>
    </citation>
    <scope>NUCLEOTIDE SEQUENCE [LARGE SCALE GENOMIC DNA]</scope>
    <source>
        <strain evidence="3">ATCC 25592 / DSM 43247 / BCRC 13721 / JCM 3198 / KCTC 3076 / NBRC 16047 / NCTC 10667</strain>
    </source>
</reference>
<gene>
    <name evidence="2" type="ordered locus">Gbro_4592</name>
</gene>
<dbReference type="Proteomes" id="UP000001219">
    <property type="component" value="Chromosome"/>
</dbReference>
<dbReference type="AlphaFoldDB" id="D0L7D4"/>
<evidence type="ECO:0000313" key="3">
    <source>
        <dbReference type="Proteomes" id="UP000001219"/>
    </source>
</evidence>
<organism evidence="2 3">
    <name type="scientific">Gordonia bronchialis (strain ATCC 25592 / DSM 43247 / BCRC 13721 / JCM 3198 / KCTC 3076 / NBRC 16047 / NCTC 10667)</name>
    <name type="common">Rhodococcus bronchialis</name>
    <dbReference type="NCBI Taxonomy" id="526226"/>
    <lineage>
        <taxon>Bacteria</taxon>
        <taxon>Bacillati</taxon>
        <taxon>Actinomycetota</taxon>
        <taxon>Actinomycetes</taxon>
        <taxon>Mycobacteriales</taxon>
        <taxon>Gordoniaceae</taxon>
        <taxon>Gordonia</taxon>
    </lineage>
</organism>
<accession>D0L7D4</accession>
<feature type="transmembrane region" description="Helical" evidence="1">
    <location>
        <begin position="62"/>
        <end position="88"/>
    </location>
</feature>
<protein>
    <recommendedName>
        <fullName evidence="4">Integral membrane protein</fullName>
    </recommendedName>
</protein>
<keyword evidence="1" id="KW-0472">Membrane</keyword>
<reference evidence="3" key="1">
    <citation type="submission" date="2009-10" db="EMBL/GenBank/DDBJ databases">
        <title>The complete chromosome of Gordonia bronchialis DSM 43247.</title>
        <authorList>
            <consortium name="US DOE Joint Genome Institute (JGI-PGF)"/>
            <person name="Lucas S."/>
            <person name="Copeland A."/>
            <person name="Lapidus A."/>
            <person name="Glavina del Rio T."/>
            <person name="Dalin E."/>
            <person name="Tice H."/>
            <person name="Bruce D."/>
            <person name="Goodwin L."/>
            <person name="Pitluck S."/>
            <person name="Kyrpides N."/>
            <person name="Mavromatis K."/>
            <person name="Ivanova N."/>
            <person name="Ovchinnikova G."/>
            <person name="Saunders E."/>
            <person name="Brettin T."/>
            <person name="Detter J.C."/>
            <person name="Han C."/>
            <person name="Larimer F."/>
            <person name="Land M."/>
            <person name="Hauser L."/>
            <person name="Markowitz V."/>
            <person name="Cheng J.-F."/>
            <person name="Hugenholtz P."/>
            <person name="Woyke T."/>
            <person name="Wu D."/>
            <person name="Jando M."/>
            <person name="Schneider S."/>
            <person name="Goeker M."/>
            <person name="Klenk H.-P."/>
            <person name="Eisen J.A."/>
        </authorList>
    </citation>
    <scope>NUCLEOTIDE SEQUENCE [LARGE SCALE GENOMIC DNA]</scope>
    <source>
        <strain evidence="3">ATCC 25592 / DSM 43247 / BCRC 13721 / JCM 3198 / KCTC 3076 / NBRC 16047 / NCTC 10667</strain>
    </source>
</reference>
<evidence type="ECO:0000313" key="2">
    <source>
        <dbReference type="EMBL" id="ACY23723.1"/>
    </source>
</evidence>
<dbReference type="eggNOG" id="ENOG503438H">
    <property type="taxonomic scope" value="Bacteria"/>
</dbReference>
<evidence type="ECO:0008006" key="4">
    <source>
        <dbReference type="Google" id="ProtNLM"/>
    </source>
</evidence>
<keyword evidence="1" id="KW-0812">Transmembrane</keyword>
<name>D0L7D4_GORB4</name>
<feature type="transmembrane region" description="Helical" evidence="1">
    <location>
        <begin position="38"/>
        <end position="56"/>
    </location>
</feature>
<dbReference type="OrthoDB" id="4375903at2"/>
<keyword evidence="3" id="KW-1185">Reference proteome</keyword>
<dbReference type="KEGG" id="gbr:Gbro_4592"/>
<dbReference type="RefSeq" id="WP_012836207.1">
    <property type="nucleotide sequence ID" value="NC_013441.1"/>
</dbReference>
<sequence length="117" mass="13004">MTMRLNEVQRFRRVPAGVVPTESSPRWLTLVLRCDRAGSAWFIGAGFFFAPLLLILDPWPVMVIIAWTVIALSGLWLGVLGVFIAIGLGRVLRAGETIPDSYWWQLLGHSGPPPHAR</sequence>
<dbReference type="EMBL" id="CP001802">
    <property type="protein sequence ID" value="ACY23723.1"/>
    <property type="molecule type" value="Genomic_DNA"/>
</dbReference>
<keyword evidence="1" id="KW-1133">Transmembrane helix</keyword>
<dbReference type="HOGENOM" id="CLU_153174_1_0_11"/>
<proteinExistence type="predicted"/>
<evidence type="ECO:0000256" key="1">
    <source>
        <dbReference type="SAM" id="Phobius"/>
    </source>
</evidence>